<reference evidence="1" key="1">
    <citation type="submission" date="2014-11" db="EMBL/GenBank/DDBJ databases">
        <authorList>
            <person name="Amaro Gonzalez C."/>
        </authorList>
    </citation>
    <scope>NUCLEOTIDE SEQUENCE</scope>
</reference>
<organism evidence="1">
    <name type="scientific">Anguilla anguilla</name>
    <name type="common">European freshwater eel</name>
    <name type="synonym">Muraena anguilla</name>
    <dbReference type="NCBI Taxonomy" id="7936"/>
    <lineage>
        <taxon>Eukaryota</taxon>
        <taxon>Metazoa</taxon>
        <taxon>Chordata</taxon>
        <taxon>Craniata</taxon>
        <taxon>Vertebrata</taxon>
        <taxon>Euteleostomi</taxon>
        <taxon>Actinopterygii</taxon>
        <taxon>Neopterygii</taxon>
        <taxon>Teleostei</taxon>
        <taxon>Anguilliformes</taxon>
        <taxon>Anguillidae</taxon>
        <taxon>Anguilla</taxon>
    </lineage>
</organism>
<dbReference type="AlphaFoldDB" id="A0A0E9XW40"/>
<dbReference type="EMBL" id="GBXM01002497">
    <property type="protein sequence ID" value="JAI06081.1"/>
    <property type="molecule type" value="Transcribed_RNA"/>
</dbReference>
<protein>
    <submittedName>
        <fullName evidence="1">Uncharacterized protein</fullName>
    </submittedName>
</protein>
<evidence type="ECO:0000313" key="1">
    <source>
        <dbReference type="EMBL" id="JAI06081.1"/>
    </source>
</evidence>
<proteinExistence type="predicted"/>
<sequence length="88" mass="9808">MFETALLITNCGSNGWPCSFPKASLSHFVSAWMEGSRLFLPTPKFFNVMTANLLCCFHAYPLEKTKPLLWKTSSNNGIEGRSAKFSPC</sequence>
<name>A0A0E9XW40_ANGAN</name>
<accession>A0A0E9XW40</accession>
<reference evidence="1" key="2">
    <citation type="journal article" date="2015" name="Fish Shellfish Immunol.">
        <title>Early steps in the European eel (Anguilla anguilla)-Vibrio vulnificus interaction in the gills: Role of the RtxA13 toxin.</title>
        <authorList>
            <person name="Callol A."/>
            <person name="Pajuelo D."/>
            <person name="Ebbesson L."/>
            <person name="Teles M."/>
            <person name="MacKenzie S."/>
            <person name="Amaro C."/>
        </authorList>
    </citation>
    <scope>NUCLEOTIDE SEQUENCE</scope>
</reference>